<dbReference type="InterPro" id="IPR007627">
    <property type="entry name" value="RNA_pol_sigma70_r2"/>
</dbReference>
<evidence type="ECO:0000256" key="3">
    <source>
        <dbReference type="ARBA" id="ARBA00023082"/>
    </source>
</evidence>
<dbReference type="NCBIfam" id="TIGR02937">
    <property type="entry name" value="sigma70-ECF"/>
    <property type="match status" value="1"/>
</dbReference>
<dbReference type="InterPro" id="IPR036388">
    <property type="entry name" value="WH-like_DNA-bd_sf"/>
</dbReference>
<keyword evidence="3" id="KW-0731">Sigma factor</keyword>
<dbReference type="SUPFAM" id="SSF88946">
    <property type="entry name" value="Sigma2 domain of RNA polymerase sigma factors"/>
    <property type="match status" value="1"/>
</dbReference>
<dbReference type="GO" id="GO:0016987">
    <property type="term" value="F:sigma factor activity"/>
    <property type="evidence" value="ECO:0007669"/>
    <property type="project" value="UniProtKB-KW"/>
</dbReference>
<evidence type="ECO:0000256" key="1">
    <source>
        <dbReference type="ARBA" id="ARBA00010641"/>
    </source>
</evidence>
<accession>A0A517PQQ9</accession>
<dbReference type="Pfam" id="PF04542">
    <property type="entry name" value="Sigma70_r2"/>
    <property type="match status" value="1"/>
</dbReference>
<reference evidence="6 7" key="1">
    <citation type="submission" date="2019-02" db="EMBL/GenBank/DDBJ databases">
        <title>Deep-cultivation of Planctomycetes and their phenomic and genomic characterization uncovers novel biology.</title>
        <authorList>
            <person name="Wiegand S."/>
            <person name="Jogler M."/>
            <person name="Boedeker C."/>
            <person name="Pinto D."/>
            <person name="Vollmers J."/>
            <person name="Rivas-Marin E."/>
            <person name="Kohn T."/>
            <person name="Peeters S.H."/>
            <person name="Heuer A."/>
            <person name="Rast P."/>
            <person name="Oberbeckmann S."/>
            <person name="Bunk B."/>
            <person name="Jeske O."/>
            <person name="Meyerdierks A."/>
            <person name="Storesund J.E."/>
            <person name="Kallscheuer N."/>
            <person name="Luecker S."/>
            <person name="Lage O.M."/>
            <person name="Pohl T."/>
            <person name="Merkel B.J."/>
            <person name="Hornburger P."/>
            <person name="Mueller R.-W."/>
            <person name="Bruemmer F."/>
            <person name="Labrenz M."/>
            <person name="Spormann A.M."/>
            <person name="Op den Camp H."/>
            <person name="Overmann J."/>
            <person name="Amann R."/>
            <person name="Jetten M.S.M."/>
            <person name="Mascher T."/>
            <person name="Medema M.H."/>
            <person name="Devos D.P."/>
            <person name="Kaster A.-K."/>
            <person name="Ovreas L."/>
            <person name="Rohde M."/>
            <person name="Galperin M.Y."/>
            <person name="Jogler C."/>
        </authorList>
    </citation>
    <scope>NUCLEOTIDE SEQUENCE [LARGE SCALE GENOMIC DNA]</scope>
    <source>
        <strain evidence="6 7">HG66A1</strain>
    </source>
</reference>
<sequence>MPAETDSQSAVTQLLVQYQGALYAYLYACVRNPTDADDLFQEVSMAVVESFSQLQTEDGFFPWAREIASRRVLAFYRKSKKEQPVSPQVISALSDAAHHVEQRQPLSERQERLQECLERLPRRSRELIARYYNTSGECGTRVARQFGQNVNAVYAKIHRIRTILRDCIAQRLQQESGE</sequence>
<protein>
    <submittedName>
        <fullName evidence="6">RNA polymerase sigma factor</fullName>
    </submittedName>
</protein>
<evidence type="ECO:0000256" key="4">
    <source>
        <dbReference type="ARBA" id="ARBA00023163"/>
    </source>
</evidence>
<dbReference type="InterPro" id="IPR014284">
    <property type="entry name" value="RNA_pol_sigma-70_dom"/>
</dbReference>
<gene>
    <name evidence="6" type="ORF">HG66A1_34820</name>
</gene>
<dbReference type="AlphaFoldDB" id="A0A517PQQ9"/>
<evidence type="ECO:0000313" key="6">
    <source>
        <dbReference type="EMBL" id="QDT21679.1"/>
    </source>
</evidence>
<dbReference type="PANTHER" id="PTHR43133:SF51">
    <property type="entry name" value="RNA POLYMERASE SIGMA FACTOR"/>
    <property type="match status" value="1"/>
</dbReference>
<proteinExistence type="inferred from homology"/>
<keyword evidence="2" id="KW-0805">Transcription regulation</keyword>
<dbReference type="Proteomes" id="UP000320421">
    <property type="component" value="Chromosome"/>
</dbReference>
<organism evidence="6 7">
    <name type="scientific">Gimesia chilikensis</name>
    <dbReference type="NCBI Taxonomy" id="2605989"/>
    <lineage>
        <taxon>Bacteria</taxon>
        <taxon>Pseudomonadati</taxon>
        <taxon>Planctomycetota</taxon>
        <taxon>Planctomycetia</taxon>
        <taxon>Planctomycetales</taxon>
        <taxon>Planctomycetaceae</taxon>
        <taxon>Gimesia</taxon>
    </lineage>
</organism>
<evidence type="ECO:0000256" key="2">
    <source>
        <dbReference type="ARBA" id="ARBA00023015"/>
    </source>
</evidence>
<dbReference type="InterPro" id="IPR013325">
    <property type="entry name" value="RNA_pol_sigma_r2"/>
</dbReference>
<dbReference type="PANTHER" id="PTHR43133">
    <property type="entry name" value="RNA POLYMERASE ECF-TYPE SIGMA FACTO"/>
    <property type="match status" value="1"/>
</dbReference>
<dbReference type="OrthoDB" id="6383365at2"/>
<keyword evidence="4" id="KW-0804">Transcription</keyword>
<dbReference type="RefSeq" id="WP_145186373.1">
    <property type="nucleotide sequence ID" value="NZ_CP036266.1"/>
</dbReference>
<dbReference type="EMBL" id="CP036266">
    <property type="protein sequence ID" value="QDT21679.1"/>
    <property type="molecule type" value="Genomic_DNA"/>
</dbReference>
<dbReference type="Gene3D" id="1.10.1740.10">
    <property type="match status" value="1"/>
</dbReference>
<evidence type="ECO:0000313" key="7">
    <source>
        <dbReference type="Proteomes" id="UP000320421"/>
    </source>
</evidence>
<dbReference type="InterPro" id="IPR013324">
    <property type="entry name" value="RNA_pol_sigma_r3/r4-like"/>
</dbReference>
<keyword evidence="7" id="KW-1185">Reference proteome</keyword>
<comment type="similarity">
    <text evidence="1">Belongs to the sigma-70 factor family. ECF subfamily.</text>
</comment>
<dbReference type="Gene3D" id="1.10.10.10">
    <property type="entry name" value="Winged helix-like DNA-binding domain superfamily/Winged helix DNA-binding domain"/>
    <property type="match status" value="1"/>
</dbReference>
<name>A0A517PQQ9_9PLAN</name>
<feature type="domain" description="RNA polymerase sigma-70 region 2" evidence="5">
    <location>
        <begin position="16"/>
        <end position="81"/>
    </location>
</feature>
<dbReference type="SUPFAM" id="SSF88659">
    <property type="entry name" value="Sigma3 and sigma4 domains of RNA polymerase sigma factors"/>
    <property type="match status" value="1"/>
</dbReference>
<evidence type="ECO:0000259" key="5">
    <source>
        <dbReference type="Pfam" id="PF04542"/>
    </source>
</evidence>
<dbReference type="InterPro" id="IPR039425">
    <property type="entry name" value="RNA_pol_sigma-70-like"/>
</dbReference>
<dbReference type="GO" id="GO:0006352">
    <property type="term" value="P:DNA-templated transcription initiation"/>
    <property type="evidence" value="ECO:0007669"/>
    <property type="project" value="InterPro"/>
</dbReference>